<sequence>MEMGIDGPSEGNPSLMRPTCGIGDPFAEPHDDIGGGLSSKMNDTPDNGPSHQSEALLANNGHVESPDDGASRFNEIDSSILVSNKSSRQESPSDGQGGSQPKKKTLHRLTSRQSEILESCFSICAHPDDTQRRHLSEATGLGMNQVKFWFQNKRTHVKHLSEKQENYKLKSENQMLLDELERLKQAQSNSPCPRCTNDPGHILLMTELERLKAHNQMLQKELQVQHTRLSQAHSLFPLFIATIATVSLLLCITYTDYGSSQSEKATPQAANYHKICVSSSTHVAFFFLWQIRNEMPTAMRSPSGAFPADSSSEDVLAAQYDRQMLIEIAKNAVQELAFLAESNGPLWLAFPGGSFEALNMMAYTQTFPGQISVGAMALKTEATRASAMVMLDAKSIVGYLMDPETYGTFFPGIMSRATTTKVYNWPTAREAGFEGAMQLMTTELVYPSPLVPARRCSFMRYCEKLEHGAMAVVDVSLEADGGGNVRKLPSGVLIQPIRQNSCKVIAVEHVLVNDAGTHGLFQPCMSGLLFSARRWVLSMARQCARIRNVFHVTNYSMNVTSTGRKNVMKLADSLLANYSASIAAVPADGWVVQCGEGIEGDVRIAYRKNNDVNTAIVSASASLQLPVPMRRAFDILRNHLLRAKWDVLVSGGSVKEEVRVANGVGTEDTVSILHVKHGSGANKTTMMVLQNISYDASGSFMVYSSVDKTLLDMIMSPDGNGAIGNVSLFPAGFSIVPLVDPAQYGSALGETGGIVITVGFQILMKLARGTGLCPRSVSSAIKIMSDNISNVKDTLLNTRPAFYGRNQSTN</sequence>
<dbReference type="GO" id="GO:0008289">
    <property type="term" value="F:lipid binding"/>
    <property type="evidence" value="ECO:0007669"/>
    <property type="project" value="InterPro"/>
</dbReference>
<dbReference type="GO" id="GO:0000981">
    <property type="term" value="F:DNA-binding transcription factor activity, RNA polymerase II-specific"/>
    <property type="evidence" value="ECO:0007669"/>
    <property type="project" value="InterPro"/>
</dbReference>
<dbReference type="Pfam" id="PF25797">
    <property type="entry name" value="PDF2_C"/>
    <property type="match status" value="1"/>
</dbReference>
<dbReference type="Proteomes" id="UP001341281">
    <property type="component" value="Chromosome 04"/>
</dbReference>
<evidence type="ECO:0000256" key="1">
    <source>
        <dbReference type="ARBA" id="ARBA00004123"/>
    </source>
</evidence>
<comment type="subcellular location">
    <subcellularLocation>
        <location evidence="1 9 10">Nucleus</location>
    </subcellularLocation>
</comment>
<evidence type="ECO:0000259" key="14">
    <source>
        <dbReference type="PROSITE" id="PS50848"/>
    </source>
</evidence>
<dbReference type="Pfam" id="PF00046">
    <property type="entry name" value="Homeodomain"/>
    <property type="match status" value="1"/>
</dbReference>
<keyword evidence="5 9" id="KW-0238">DNA-binding</keyword>
<evidence type="ECO:0000256" key="7">
    <source>
        <dbReference type="ARBA" id="ARBA00023163"/>
    </source>
</evidence>
<reference evidence="15 16" key="1">
    <citation type="submission" date="2024-02" db="EMBL/GenBank/DDBJ databases">
        <title>High-quality chromosome-scale genome assembly of Pensacola bahiagrass (Paspalum notatum Flugge var. saurae).</title>
        <authorList>
            <person name="Vega J.M."/>
            <person name="Podio M."/>
            <person name="Orjuela J."/>
            <person name="Siena L.A."/>
            <person name="Pessino S.C."/>
            <person name="Combes M.C."/>
            <person name="Mariac C."/>
            <person name="Albertini E."/>
            <person name="Pupilli F."/>
            <person name="Ortiz J.P.A."/>
            <person name="Leblanc O."/>
        </authorList>
    </citation>
    <scope>NUCLEOTIDE SEQUENCE [LARGE SCALE GENOMIC DNA]</scope>
    <source>
        <strain evidence="15">R1</strain>
        <tissue evidence="15">Leaf</tissue>
    </source>
</reference>
<dbReference type="SMART" id="SM00389">
    <property type="entry name" value="HOX"/>
    <property type="match status" value="1"/>
</dbReference>
<dbReference type="PANTHER" id="PTHR45654:SF2">
    <property type="entry name" value="HOMEOBOX-LEUCINE ZIPPER PROTEIN TF1"/>
    <property type="match status" value="1"/>
</dbReference>
<evidence type="ECO:0000259" key="13">
    <source>
        <dbReference type="PROSITE" id="PS50071"/>
    </source>
</evidence>
<dbReference type="PROSITE" id="PS50848">
    <property type="entry name" value="START"/>
    <property type="match status" value="1"/>
</dbReference>
<dbReference type="PANTHER" id="PTHR45654">
    <property type="entry name" value="HOMEOBOX-LEUCINE ZIPPER PROTEIN MERISTEM L1"/>
    <property type="match status" value="1"/>
</dbReference>
<feature type="DNA-binding region" description="Homeobox" evidence="9">
    <location>
        <begin position="102"/>
        <end position="161"/>
    </location>
</feature>
<dbReference type="PROSITE" id="PS50071">
    <property type="entry name" value="HOMEOBOX_2"/>
    <property type="match status" value="1"/>
</dbReference>
<gene>
    <name evidence="15" type="ORF">U9M48_017474</name>
</gene>
<name>A0AAQ3WP92_PASNO</name>
<feature type="coiled-coil region" evidence="11">
    <location>
        <begin position="166"/>
        <end position="228"/>
    </location>
</feature>
<evidence type="ECO:0000256" key="10">
    <source>
        <dbReference type="RuleBase" id="RU000682"/>
    </source>
</evidence>
<dbReference type="SUPFAM" id="SSF55961">
    <property type="entry name" value="Bet v1-like"/>
    <property type="match status" value="2"/>
</dbReference>
<organism evidence="15 16">
    <name type="scientific">Paspalum notatum var. saurae</name>
    <dbReference type="NCBI Taxonomy" id="547442"/>
    <lineage>
        <taxon>Eukaryota</taxon>
        <taxon>Viridiplantae</taxon>
        <taxon>Streptophyta</taxon>
        <taxon>Embryophyta</taxon>
        <taxon>Tracheophyta</taxon>
        <taxon>Spermatophyta</taxon>
        <taxon>Magnoliopsida</taxon>
        <taxon>Liliopsida</taxon>
        <taxon>Poales</taxon>
        <taxon>Poaceae</taxon>
        <taxon>PACMAD clade</taxon>
        <taxon>Panicoideae</taxon>
        <taxon>Andropogonodae</taxon>
        <taxon>Paspaleae</taxon>
        <taxon>Paspalinae</taxon>
        <taxon>Paspalum</taxon>
    </lineage>
</organism>
<evidence type="ECO:0000313" key="16">
    <source>
        <dbReference type="Proteomes" id="UP001341281"/>
    </source>
</evidence>
<dbReference type="SUPFAM" id="SSF46689">
    <property type="entry name" value="Homeodomain-like"/>
    <property type="match status" value="1"/>
</dbReference>
<feature type="domain" description="Homeobox" evidence="13">
    <location>
        <begin position="100"/>
        <end position="160"/>
    </location>
</feature>
<keyword evidence="3" id="KW-0805">Transcription regulation</keyword>
<feature type="compositionally biased region" description="Polar residues" evidence="12">
    <location>
        <begin position="39"/>
        <end position="53"/>
    </location>
</feature>
<dbReference type="InterPro" id="IPR017970">
    <property type="entry name" value="Homeobox_CS"/>
</dbReference>
<keyword evidence="6 9" id="KW-0371">Homeobox</keyword>
<dbReference type="InterPro" id="IPR002913">
    <property type="entry name" value="START_lipid-bd_dom"/>
</dbReference>
<comment type="similarity">
    <text evidence="2">Belongs to the HD-ZIP homeobox family. Class IV subfamily.</text>
</comment>
<dbReference type="InterPro" id="IPR057993">
    <property type="entry name" value="HD-Zip_IV_C"/>
</dbReference>
<dbReference type="Pfam" id="PF01852">
    <property type="entry name" value="START"/>
    <property type="match status" value="1"/>
</dbReference>
<keyword evidence="16" id="KW-1185">Reference proteome</keyword>
<feature type="compositionally biased region" description="Polar residues" evidence="12">
    <location>
        <begin position="76"/>
        <end position="94"/>
    </location>
</feature>
<evidence type="ECO:0000313" key="15">
    <source>
        <dbReference type="EMBL" id="WVZ68545.1"/>
    </source>
</evidence>
<feature type="domain" description="START" evidence="14">
    <location>
        <begin position="318"/>
        <end position="548"/>
    </location>
</feature>
<dbReference type="AlphaFoldDB" id="A0AAQ3WP92"/>
<dbReference type="EMBL" id="CP144748">
    <property type="protein sequence ID" value="WVZ68545.1"/>
    <property type="molecule type" value="Genomic_DNA"/>
</dbReference>
<dbReference type="CDD" id="cd00086">
    <property type="entry name" value="homeodomain"/>
    <property type="match status" value="1"/>
</dbReference>
<evidence type="ECO:0000256" key="9">
    <source>
        <dbReference type="PROSITE-ProRule" id="PRU00108"/>
    </source>
</evidence>
<dbReference type="InterPro" id="IPR001356">
    <property type="entry name" value="HD"/>
</dbReference>
<dbReference type="InterPro" id="IPR009057">
    <property type="entry name" value="Homeodomain-like_sf"/>
</dbReference>
<accession>A0AAQ3WP92</accession>
<dbReference type="InterPro" id="IPR042160">
    <property type="entry name" value="HD-Zip_IV"/>
</dbReference>
<proteinExistence type="inferred from homology"/>
<protein>
    <submittedName>
        <fullName evidence="15">Uncharacterized protein</fullName>
    </submittedName>
</protein>
<dbReference type="PROSITE" id="PS00027">
    <property type="entry name" value="HOMEOBOX_1"/>
    <property type="match status" value="1"/>
</dbReference>
<evidence type="ECO:0000256" key="11">
    <source>
        <dbReference type="SAM" id="Coils"/>
    </source>
</evidence>
<keyword evidence="4 11" id="KW-0175">Coiled coil</keyword>
<evidence type="ECO:0000256" key="12">
    <source>
        <dbReference type="SAM" id="MobiDB-lite"/>
    </source>
</evidence>
<dbReference type="GO" id="GO:0003677">
    <property type="term" value="F:DNA binding"/>
    <property type="evidence" value="ECO:0007669"/>
    <property type="project" value="UniProtKB-UniRule"/>
</dbReference>
<evidence type="ECO:0000256" key="4">
    <source>
        <dbReference type="ARBA" id="ARBA00023054"/>
    </source>
</evidence>
<evidence type="ECO:0000256" key="2">
    <source>
        <dbReference type="ARBA" id="ARBA00006789"/>
    </source>
</evidence>
<dbReference type="Gene3D" id="1.10.10.60">
    <property type="entry name" value="Homeodomain-like"/>
    <property type="match status" value="1"/>
</dbReference>
<evidence type="ECO:0000256" key="5">
    <source>
        <dbReference type="ARBA" id="ARBA00023125"/>
    </source>
</evidence>
<dbReference type="GO" id="GO:0005634">
    <property type="term" value="C:nucleus"/>
    <property type="evidence" value="ECO:0007669"/>
    <property type="project" value="UniProtKB-SubCell"/>
</dbReference>
<evidence type="ECO:0000256" key="3">
    <source>
        <dbReference type="ARBA" id="ARBA00023015"/>
    </source>
</evidence>
<dbReference type="CDD" id="cd08875">
    <property type="entry name" value="START_ArGLABRA2_like"/>
    <property type="match status" value="1"/>
</dbReference>
<keyword evidence="8 9" id="KW-0539">Nucleus</keyword>
<evidence type="ECO:0000256" key="6">
    <source>
        <dbReference type="ARBA" id="ARBA00023155"/>
    </source>
</evidence>
<evidence type="ECO:0000256" key="8">
    <source>
        <dbReference type="ARBA" id="ARBA00023242"/>
    </source>
</evidence>
<keyword evidence="7" id="KW-0804">Transcription</keyword>
<feature type="region of interest" description="Disordered" evidence="12">
    <location>
        <begin position="1"/>
        <end position="109"/>
    </location>
</feature>
<dbReference type="SMART" id="SM00234">
    <property type="entry name" value="START"/>
    <property type="match status" value="1"/>
</dbReference>